<evidence type="ECO:0000313" key="3">
    <source>
        <dbReference type="Proteomes" id="UP000055590"/>
    </source>
</evidence>
<dbReference type="KEGG" id="vin:AKJ08_2092"/>
<keyword evidence="1" id="KW-0812">Transmembrane</keyword>
<dbReference type="RefSeq" id="WP_276202163.1">
    <property type="nucleotide sequence ID" value="NZ_CP012332.1"/>
</dbReference>
<proteinExistence type="predicted"/>
<dbReference type="EMBL" id="CP012332">
    <property type="protein sequence ID" value="AKU91705.1"/>
    <property type="molecule type" value="Genomic_DNA"/>
</dbReference>
<dbReference type="STRING" id="1391653.AKJ08_2092"/>
<dbReference type="AlphaFoldDB" id="A0A0K1PDX2"/>
<protein>
    <submittedName>
        <fullName evidence="2">Uncharacterized protein</fullName>
    </submittedName>
</protein>
<name>A0A0K1PDX2_9BACT</name>
<keyword evidence="1" id="KW-0472">Membrane</keyword>
<evidence type="ECO:0000313" key="2">
    <source>
        <dbReference type="EMBL" id="AKU91705.1"/>
    </source>
</evidence>
<organism evidence="2 3">
    <name type="scientific">Vulgatibacter incomptus</name>
    <dbReference type="NCBI Taxonomy" id="1391653"/>
    <lineage>
        <taxon>Bacteria</taxon>
        <taxon>Pseudomonadati</taxon>
        <taxon>Myxococcota</taxon>
        <taxon>Myxococcia</taxon>
        <taxon>Myxococcales</taxon>
        <taxon>Cystobacterineae</taxon>
        <taxon>Vulgatibacteraceae</taxon>
        <taxon>Vulgatibacter</taxon>
    </lineage>
</organism>
<reference evidence="2 3" key="1">
    <citation type="submission" date="2015-08" db="EMBL/GenBank/DDBJ databases">
        <authorList>
            <person name="Babu N.S."/>
            <person name="Beckwith C.J."/>
            <person name="Beseler K.G."/>
            <person name="Brison A."/>
            <person name="Carone J.V."/>
            <person name="Caskin T.P."/>
            <person name="Diamond M."/>
            <person name="Durham M.E."/>
            <person name="Foxe J.M."/>
            <person name="Go M."/>
            <person name="Henderson B.A."/>
            <person name="Jones I.B."/>
            <person name="McGettigan J.A."/>
            <person name="Micheletti S.J."/>
            <person name="Nasrallah M.E."/>
            <person name="Ortiz D."/>
            <person name="Piller C.R."/>
            <person name="Privatt S.R."/>
            <person name="Schneider S.L."/>
            <person name="Sharp S."/>
            <person name="Smith T.C."/>
            <person name="Stanton J.D."/>
            <person name="Ullery H.E."/>
            <person name="Wilson R.J."/>
            <person name="Serrano M.G."/>
            <person name="Buck G."/>
            <person name="Lee V."/>
            <person name="Wang Y."/>
            <person name="Carvalho R."/>
            <person name="Voegtly L."/>
            <person name="Shi R."/>
            <person name="Duckworth R."/>
            <person name="Johnson A."/>
            <person name="Loviza R."/>
            <person name="Walstead R."/>
            <person name="Shah Z."/>
            <person name="Kiflezghi M."/>
            <person name="Wade K."/>
            <person name="Ball S.L."/>
            <person name="Bradley K.W."/>
            <person name="Asai D.J."/>
            <person name="Bowman C.A."/>
            <person name="Russell D.A."/>
            <person name="Pope W.H."/>
            <person name="Jacobs-Sera D."/>
            <person name="Hendrix R.W."/>
            <person name="Hatfull G.F."/>
        </authorList>
    </citation>
    <scope>NUCLEOTIDE SEQUENCE [LARGE SCALE GENOMIC DNA]</scope>
    <source>
        <strain evidence="2 3">DSM 27710</strain>
    </source>
</reference>
<gene>
    <name evidence="2" type="ORF">AKJ08_2092</name>
</gene>
<keyword evidence="1" id="KW-1133">Transmembrane helix</keyword>
<accession>A0A0K1PDX2</accession>
<keyword evidence="3" id="KW-1185">Reference proteome</keyword>
<dbReference type="Proteomes" id="UP000055590">
    <property type="component" value="Chromosome"/>
</dbReference>
<feature type="transmembrane region" description="Helical" evidence="1">
    <location>
        <begin position="12"/>
        <end position="31"/>
    </location>
</feature>
<sequence length="40" mass="4548">MSDWAWRYPLGANLKGYLAHTVFGLATALSLSRERALVRR</sequence>
<evidence type="ECO:0000256" key="1">
    <source>
        <dbReference type="SAM" id="Phobius"/>
    </source>
</evidence>